<dbReference type="EMBL" id="UGZE01000001">
    <property type="protein sequence ID" value="SUJ07710.1"/>
    <property type="molecule type" value="Genomic_DNA"/>
</dbReference>
<dbReference type="EMBL" id="BKAV01000015">
    <property type="protein sequence ID" value="GEQ00432.1"/>
    <property type="molecule type" value="Genomic_DNA"/>
</dbReference>
<evidence type="ECO:0000313" key="14">
    <source>
        <dbReference type="EMBL" id="SUJ07710.1"/>
    </source>
</evidence>
<accession>A0A380BVC9</accession>
<evidence type="ECO:0000256" key="5">
    <source>
        <dbReference type="ARBA" id="ARBA00022723"/>
    </source>
</evidence>
<name>A0A380BVC9_9STAP</name>
<dbReference type="InterPro" id="IPR015797">
    <property type="entry name" value="NUDIX_hydrolase-like_dom_sf"/>
</dbReference>
<dbReference type="EC" id="3.6.1.55" evidence="11"/>
<dbReference type="Pfam" id="PF14815">
    <property type="entry name" value="NUDIX_4"/>
    <property type="match status" value="1"/>
</dbReference>
<organism evidence="14 15">
    <name type="scientific">Staphylococcus arlettae</name>
    <dbReference type="NCBI Taxonomy" id="29378"/>
    <lineage>
        <taxon>Bacteria</taxon>
        <taxon>Bacillati</taxon>
        <taxon>Bacillota</taxon>
        <taxon>Bacilli</taxon>
        <taxon>Bacillales</taxon>
        <taxon>Staphylococcaceae</taxon>
        <taxon>Staphylococcus</taxon>
    </lineage>
</organism>
<keyword evidence="6" id="KW-0227">DNA damage</keyword>
<keyword evidence="5" id="KW-0479">Metal-binding</keyword>
<dbReference type="STRING" id="1212545.SARL_06174"/>
<dbReference type="SUPFAM" id="SSF55811">
    <property type="entry name" value="Nudix"/>
    <property type="match status" value="1"/>
</dbReference>
<dbReference type="PRINTS" id="PR00502">
    <property type="entry name" value="NUDIXFAMILY"/>
</dbReference>
<evidence type="ECO:0000256" key="1">
    <source>
        <dbReference type="ARBA" id="ARBA00001946"/>
    </source>
</evidence>
<dbReference type="Proteomes" id="UP000254956">
    <property type="component" value="Unassembled WGS sequence"/>
</dbReference>
<keyword evidence="4" id="KW-0235">DNA replication</keyword>
<evidence type="ECO:0000256" key="11">
    <source>
        <dbReference type="ARBA" id="ARBA00038905"/>
    </source>
</evidence>
<evidence type="ECO:0000256" key="9">
    <source>
        <dbReference type="ARBA" id="ARBA00023204"/>
    </source>
</evidence>
<evidence type="ECO:0000256" key="7">
    <source>
        <dbReference type="ARBA" id="ARBA00022801"/>
    </source>
</evidence>
<keyword evidence="3" id="KW-0515">Mutator protein</keyword>
<dbReference type="InterPro" id="IPR047127">
    <property type="entry name" value="MutT-like"/>
</dbReference>
<sequence length="130" mass="14721">MKKHIEVVAAVIIADQQVLCAQRSDSMSLPLLWEFPGGKVEPGESKSTALKREIKEELLCDIVVEDKITTTTYDYDFGVVHLHSYHCTLQTQAPTLTEHKAMKWLNITELQQLAWAPADISTVNMISQFY</sequence>
<protein>
    <recommendedName>
        <fullName evidence="11">8-oxo-dGTP diphosphatase</fullName>
        <ecNumber evidence="11">3.6.1.55</ecNumber>
    </recommendedName>
</protein>
<evidence type="ECO:0000313" key="15">
    <source>
        <dbReference type="Proteomes" id="UP000254956"/>
    </source>
</evidence>
<keyword evidence="8" id="KW-0460">Magnesium</keyword>
<keyword evidence="7 14" id="KW-0378">Hydrolase</keyword>
<comment type="cofactor">
    <cofactor evidence="1">
        <name>Mg(2+)</name>
        <dbReference type="ChEBI" id="CHEBI:18420"/>
    </cofactor>
</comment>
<evidence type="ECO:0000313" key="16">
    <source>
        <dbReference type="Proteomes" id="UP000321598"/>
    </source>
</evidence>
<dbReference type="InterPro" id="IPR029119">
    <property type="entry name" value="MutY_C"/>
</dbReference>
<dbReference type="GO" id="GO:0008413">
    <property type="term" value="F:8-oxo-7,8-dihydroguanosine triphosphate pyrophosphatase activity"/>
    <property type="evidence" value="ECO:0007669"/>
    <property type="project" value="TreeGrafter"/>
</dbReference>
<dbReference type="PANTHER" id="PTHR47707">
    <property type="entry name" value="8-OXO-DGTP DIPHOSPHATASE"/>
    <property type="match status" value="1"/>
</dbReference>
<keyword evidence="9" id="KW-0234">DNA repair</keyword>
<dbReference type="CDD" id="cd03425">
    <property type="entry name" value="NUDIX_MutT_NudA_like"/>
    <property type="match status" value="1"/>
</dbReference>
<evidence type="ECO:0000256" key="4">
    <source>
        <dbReference type="ARBA" id="ARBA00022705"/>
    </source>
</evidence>
<dbReference type="GO" id="GO:0044715">
    <property type="term" value="F:8-oxo-dGDP phosphatase activity"/>
    <property type="evidence" value="ECO:0007669"/>
    <property type="project" value="TreeGrafter"/>
</dbReference>
<evidence type="ECO:0000313" key="13">
    <source>
        <dbReference type="EMBL" id="GEQ00432.1"/>
    </source>
</evidence>
<evidence type="ECO:0000256" key="10">
    <source>
        <dbReference type="ARBA" id="ARBA00035861"/>
    </source>
</evidence>
<evidence type="ECO:0000256" key="8">
    <source>
        <dbReference type="ARBA" id="ARBA00022842"/>
    </source>
</evidence>
<evidence type="ECO:0000256" key="2">
    <source>
        <dbReference type="ARBA" id="ARBA00005582"/>
    </source>
</evidence>
<keyword evidence="16" id="KW-1185">Reference proteome</keyword>
<dbReference type="GO" id="GO:0006260">
    <property type="term" value="P:DNA replication"/>
    <property type="evidence" value="ECO:0007669"/>
    <property type="project" value="UniProtKB-KW"/>
</dbReference>
<dbReference type="OrthoDB" id="9810648at2"/>
<reference evidence="13 16" key="2">
    <citation type="submission" date="2019-07" db="EMBL/GenBank/DDBJ databases">
        <title>Whole genome shotgun sequence of Staphylococcus arlettae NBRC 109765.</title>
        <authorList>
            <person name="Hosoyama A."/>
            <person name="Uohara A."/>
            <person name="Ohji S."/>
            <person name="Ichikawa N."/>
        </authorList>
    </citation>
    <scope>NUCLEOTIDE SEQUENCE [LARGE SCALE GENOMIC DNA]</scope>
    <source>
        <strain evidence="13 16">NBRC 109765</strain>
    </source>
</reference>
<comment type="catalytic activity">
    <reaction evidence="10">
        <text>8-oxo-dGTP + H2O = 8-oxo-dGMP + diphosphate + H(+)</text>
        <dbReference type="Rhea" id="RHEA:31575"/>
        <dbReference type="ChEBI" id="CHEBI:15377"/>
        <dbReference type="ChEBI" id="CHEBI:15378"/>
        <dbReference type="ChEBI" id="CHEBI:33019"/>
        <dbReference type="ChEBI" id="CHEBI:63224"/>
        <dbReference type="ChEBI" id="CHEBI:77896"/>
        <dbReference type="EC" id="3.6.1.55"/>
    </reaction>
</comment>
<evidence type="ECO:0000259" key="12">
    <source>
        <dbReference type="PROSITE" id="PS51462"/>
    </source>
</evidence>
<dbReference type="GO" id="GO:0044716">
    <property type="term" value="F:8-oxo-GDP phosphatase activity"/>
    <property type="evidence" value="ECO:0007669"/>
    <property type="project" value="TreeGrafter"/>
</dbReference>
<dbReference type="Proteomes" id="UP000321598">
    <property type="component" value="Unassembled WGS sequence"/>
</dbReference>
<comment type="similarity">
    <text evidence="2">Belongs to the Nudix hydrolase family.</text>
</comment>
<dbReference type="GO" id="GO:0046872">
    <property type="term" value="F:metal ion binding"/>
    <property type="evidence" value="ECO:0007669"/>
    <property type="project" value="UniProtKB-KW"/>
</dbReference>
<dbReference type="PROSITE" id="PS51462">
    <property type="entry name" value="NUDIX"/>
    <property type="match status" value="1"/>
</dbReference>
<dbReference type="PANTHER" id="PTHR47707:SF1">
    <property type="entry name" value="NUDIX HYDROLASE FAMILY PROTEIN"/>
    <property type="match status" value="1"/>
</dbReference>
<dbReference type="AlphaFoldDB" id="A0A380BVC9"/>
<dbReference type="RefSeq" id="WP_103388301.1">
    <property type="nucleotide sequence ID" value="NZ_BKAV01000015.1"/>
</dbReference>
<dbReference type="Gene3D" id="3.90.79.10">
    <property type="entry name" value="Nucleoside Triphosphate Pyrophosphohydrolase"/>
    <property type="match status" value="1"/>
</dbReference>
<gene>
    <name evidence="14" type="primary">nudG_1</name>
    <name evidence="14" type="ORF">NCTC12413_00170</name>
    <name evidence="13" type="ORF">SAR03_14690</name>
</gene>
<dbReference type="GO" id="GO:0006281">
    <property type="term" value="P:DNA repair"/>
    <property type="evidence" value="ECO:0007669"/>
    <property type="project" value="UniProtKB-KW"/>
</dbReference>
<reference evidence="14 15" key="1">
    <citation type="submission" date="2018-06" db="EMBL/GenBank/DDBJ databases">
        <authorList>
            <consortium name="Pathogen Informatics"/>
            <person name="Doyle S."/>
        </authorList>
    </citation>
    <scope>NUCLEOTIDE SEQUENCE [LARGE SCALE GENOMIC DNA]</scope>
    <source>
        <strain evidence="14 15">NCTC12413</strain>
    </source>
</reference>
<evidence type="ECO:0000256" key="3">
    <source>
        <dbReference type="ARBA" id="ARBA00022457"/>
    </source>
</evidence>
<evidence type="ECO:0000256" key="6">
    <source>
        <dbReference type="ARBA" id="ARBA00022763"/>
    </source>
</evidence>
<dbReference type="InterPro" id="IPR000086">
    <property type="entry name" value="NUDIX_hydrolase_dom"/>
</dbReference>
<dbReference type="InterPro" id="IPR020476">
    <property type="entry name" value="Nudix_hydrolase"/>
</dbReference>
<dbReference type="GO" id="GO:0035539">
    <property type="term" value="F:8-oxo-7,8-dihydrodeoxyguanosine triphosphate pyrophosphatase activity"/>
    <property type="evidence" value="ECO:0007669"/>
    <property type="project" value="UniProtKB-EC"/>
</dbReference>
<feature type="domain" description="Nudix hydrolase" evidence="12">
    <location>
        <begin position="3"/>
        <end position="127"/>
    </location>
</feature>
<proteinExistence type="inferred from homology"/>